<keyword evidence="1" id="KW-0175">Coiled coil</keyword>
<dbReference type="InParanoid" id="A0A409YMM9"/>
<protein>
    <recommendedName>
        <fullName evidence="4">G domain-containing protein</fullName>
    </recommendedName>
</protein>
<name>A0A409YMM9_9AGAR</name>
<reference evidence="2 3" key="1">
    <citation type="journal article" date="2018" name="Evol. Lett.">
        <title>Horizontal gene cluster transfer increased hallucinogenic mushroom diversity.</title>
        <authorList>
            <person name="Reynolds H.T."/>
            <person name="Vijayakumar V."/>
            <person name="Gluck-Thaler E."/>
            <person name="Korotkin H.B."/>
            <person name="Matheny P.B."/>
            <person name="Slot J.C."/>
        </authorList>
    </citation>
    <scope>NUCLEOTIDE SEQUENCE [LARGE SCALE GENOMIC DNA]</scope>
    <source>
        <strain evidence="2 3">2629</strain>
    </source>
</reference>
<sequence>MMDTSAFRDLKFAGPISVEPQTKFKLLSAINANIILLLGLTGTGKSNFLEVLSGGAGLNISGDSLESVTQGITVYKVVNVRMKLFSEPIFILDCPGFCDDKTSEFKLVTMIQDWMHKTKIMGMISPEERVFSTILYFHRITDKRLASTQKKTLQLLGTLVGDPYFYETGLTVVTTMWDTLWRPTQIQEAEKRFTQLKESLNQIIGPTANQALRFTNTQSSALHIIDDASISCLPDNVWNNIRKHLRPAPFRAFYREILRSAPFADQLLQFLNDRIARLEQSIRILEDDIQRLDQEEHTDLCAREELVDMKKRAEEALGVVVQERLEFLALPESQPNVARRMLNYVQNKLS</sequence>
<dbReference type="STRING" id="181874.A0A409YMM9"/>
<evidence type="ECO:0000313" key="2">
    <source>
        <dbReference type="EMBL" id="PPR04337.1"/>
    </source>
</evidence>
<evidence type="ECO:0008006" key="4">
    <source>
        <dbReference type="Google" id="ProtNLM"/>
    </source>
</evidence>
<dbReference type="SUPFAM" id="SSF52540">
    <property type="entry name" value="P-loop containing nucleoside triphosphate hydrolases"/>
    <property type="match status" value="1"/>
</dbReference>
<gene>
    <name evidence="2" type="ORF">CVT24_013416</name>
</gene>
<evidence type="ECO:0000256" key="1">
    <source>
        <dbReference type="SAM" id="Coils"/>
    </source>
</evidence>
<dbReference type="Gene3D" id="3.40.50.300">
    <property type="entry name" value="P-loop containing nucleotide triphosphate hydrolases"/>
    <property type="match status" value="1"/>
</dbReference>
<dbReference type="OrthoDB" id="8954335at2759"/>
<dbReference type="EMBL" id="NHTK01000960">
    <property type="protein sequence ID" value="PPR04337.1"/>
    <property type="molecule type" value="Genomic_DNA"/>
</dbReference>
<dbReference type="CDD" id="cd00882">
    <property type="entry name" value="Ras_like_GTPase"/>
    <property type="match status" value="1"/>
</dbReference>
<dbReference type="Proteomes" id="UP000284842">
    <property type="component" value="Unassembled WGS sequence"/>
</dbReference>
<accession>A0A409YMM9</accession>
<evidence type="ECO:0000313" key="3">
    <source>
        <dbReference type="Proteomes" id="UP000284842"/>
    </source>
</evidence>
<comment type="caution">
    <text evidence="2">The sequence shown here is derived from an EMBL/GenBank/DDBJ whole genome shotgun (WGS) entry which is preliminary data.</text>
</comment>
<dbReference type="AlphaFoldDB" id="A0A409YMM9"/>
<feature type="coiled-coil region" evidence="1">
    <location>
        <begin position="268"/>
        <end position="295"/>
    </location>
</feature>
<organism evidence="2 3">
    <name type="scientific">Panaeolus cyanescens</name>
    <dbReference type="NCBI Taxonomy" id="181874"/>
    <lineage>
        <taxon>Eukaryota</taxon>
        <taxon>Fungi</taxon>
        <taxon>Dikarya</taxon>
        <taxon>Basidiomycota</taxon>
        <taxon>Agaricomycotina</taxon>
        <taxon>Agaricomycetes</taxon>
        <taxon>Agaricomycetidae</taxon>
        <taxon>Agaricales</taxon>
        <taxon>Agaricineae</taxon>
        <taxon>Galeropsidaceae</taxon>
        <taxon>Panaeolus</taxon>
    </lineage>
</organism>
<keyword evidence="3" id="KW-1185">Reference proteome</keyword>
<dbReference type="InterPro" id="IPR027417">
    <property type="entry name" value="P-loop_NTPase"/>
</dbReference>
<proteinExistence type="predicted"/>